<dbReference type="Proteomes" id="UP000290985">
    <property type="component" value="Chromosome"/>
</dbReference>
<proteinExistence type="predicted"/>
<dbReference type="RefSeq" id="WP_129725136.1">
    <property type="nucleotide sequence ID" value="NZ_LR215036.1"/>
</dbReference>
<keyword evidence="2" id="KW-1185">Reference proteome</keyword>
<dbReference type="EMBL" id="LR215036">
    <property type="protein sequence ID" value="VEU74293.1"/>
    <property type="molecule type" value="Genomic_DNA"/>
</dbReference>
<organism evidence="1 2">
    <name type="scientific">Mycoplasmopsis citelli</name>
    <dbReference type="NCBI Taxonomy" id="171281"/>
    <lineage>
        <taxon>Bacteria</taxon>
        <taxon>Bacillati</taxon>
        <taxon>Mycoplasmatota</taxon>
        <taxon>Mycoplasmoidales</taxon>
        <taxon>Metamycoplasmataceae</taxon>
        <taxon>Mycoplasmopsis</taxon>
    </lineage>
</organism>
<evidence type="ECO:0000313" key="2">
    <source>
        <dbReference type="Proteomes" id="UP000290985"/>
    </source>
</evidence>
<evidence type="ECO:0000313" key="1">
    <source>
        <dbReference type="EMBL" id="VEU74293.1"/>
    </source>
</evidence>
<dbReference type="KEGG" id="mcit:NCTC10181_00128"/>
<reference evidence="1 2" key="1">
    <citation type="submission" date="2019-01" db="EMBL/GenBank/DDBJ databases">
        <authorList>
            <consortium name="Pathogen Informatics"/>
        </authorList>
    </citation>
    <scope>NUCLEOTIDE SEQUENCE [LARGE SCALE GENOMIC DNA]</scope>
    <source>
        <strain evidence="1 2">NCTC10181</strain>
    </source>
</reference>
<dbReference type="AlphaFoldDB" id="A0A449B153"/>
<protein>
    <submittedName>
        <fullName evidence="1">Uncharacterized protein</fullName>
    </submittedName>
</protein>
<accession>A0A449B153</accession>
<gene>
    <name evidence="1" type="ORF">NCTC10181_00128</name>
</gene>
<sequence>MKDLFDKNGIQNFAFLKSFYQWEKIEQFSKNMENEINFLKNATQRAIYVMQIKVILNYPYTYKEVLMFFMDLLAESTSIKRVSKIHALLTENGKILQSKESLLKYLLFNEI</sequence>
<name>A0A449B153_9BACT</name>